<feature type="transmembrane region" description="Helical" evidence="7">
    <location>
        <begin position="292"/>
        <end position="310"/>
    </location>
</feature>
<sequence length="495" mass="54511">MISVTSSGIQSIARVRFDPPYIHDLMAGANKTVKITVDVDTNRQEFEKLPPEKPFTIILKSIDEGIATAAKNQKQFTLGEYSSKKNDCETYEVNVTLTGHFLGKTAVKVRLQGANDTWLDDDQFLYEIDRKGSVFDQTNTLDVWVIQDNNRLENRFFLSALVLLIVIANVLLGCELDGHVVLKTIRTPIAPLIGFCTQFIAMPLLAYGIAKVVFTANGLHSFALGLFVTGCVPGGGASNYWTLLLDGNVPISITMTFCSTLASLIMIPLWMWLLGSTFLRSFHPEAVIKVPYIKIISSLITIVVPLIFGLTISHFKPALRLYARKVMRPFVIFVLAFLICFGGLANMYMVRLLTWTAVAGSLLLPWCGFAVGCLTAVILRQPPANVTSIAIETGIQNTGIAIMLLKFSFPDPDADISALIPIICATMMTVPLLSIVGIHWVLKKLMKREGNNDVEKTVKVNSITHNSSDKYLAAVHKCNPNDGSPLMNNDTKLII</sequence>
<proteinExistence type="inferred from homology"/>
<dbReference type="InterPro" id="IPR038770">
    <property type="entry name" value="Na+/solute_symporter_sf"/>
</dbReference>
<dbReference type="Pfam" id="PF01758">
    <property type="entry name" value="SBF"/>
    <property type="match status" value="1"/>
</dbReference>
<evidence type="ECO:0000256" key="3">
    <source>
        <dbReference type="ARBA" id="ARBA00022692"/>
    </source>
</evidence>
<feature type="transmembrane region" description="Helical" evidence="7">
    <location>
        <begin position="330"/>
        <end position="349"/>
    </location>
</feature>
<feature type="transmembrane region" description="Helical" evidence="7">
    <location>
        <begin position="419"/>
        <end position="442"/>
    </location>
</feature>
<dbReference type="AlphaFoldDB" id="A0A915PX61"/>
<name>A0A915PX61_9BILA</name>
<keyword evidence="3 7" id="KW-0812">Transmembrane</keyword>
<evidence type="ECO:0000313" key="8">
    <source>
        <dbReference type="Proteomes" id="UP000887581"/>
    </source>
</evidence>
<keyword evidence="5 7" id="KW-1133">Transmembrane helix</keyword>
<evidence type="ECO:0000256" key="7">
    <source>
        <dbReference type="SAM" id="Phobius"/>
    </source>
</evidence>
<organism evidence="8 9">
    <name type="scientific">Setaria digitata</name>
    <dbReference type="NCBI Taxonomy" id="48799"/>
    <lineage>
        <taxon>Eukaryota</taxon>
        <taxon>Metazoa</taxon>
        <taxon>Ecdysozoa</taxon>
        <taxon>Nematoda</taxon>
        <taxon>Chromadorea</taxon>
        <taxon>Rhabditida</taxon>
        <taxon>Spirurina</taxon>
        <taxon>Spiruromorpha</taxon>
        <taxon>Filarioidea</taxon>
        <taxon>Setariidae</taxon>
        <taxon>Setaria</taxon>
    </lineage>
</organism>
<dbReference type="WBParaSite" id="sdigi.contig53.g3054.t1">
    <property type="protein sequence ID" value="sdigi.contig53.g3054.t1"/>
    <property type="gene ID" value="sdigi.contig53.g3054"/>
</dbReference>
<dbReference type="Proteomes" id="UP000887581">
    <property type="component" value="Unplaced"/>
</dbReference>
<dbReference type="InterPro" id="IPR002657">
    <property type="entry name" value="BilAc:Na_symport/Acr3"/>
</dbReference>
<dbReference type="PANTHER" id="PTHR10361">
    <property type="entry name" value="SODIUM-BILE ACID COTRANSPORTER"/>
    <property type="match status" value="1"/>
</dbReference>
<evidence type="ECO:0000256" key="1">
    <source>
        <dbReference type="ARBA" id="ARBA00004141"/>
    </source>
</evidence>
<feature type="transmembrane region" description="Helical" evidence="7">
    <location>
        <begin position="156"/>
        <end position="176"/>
    </location>
</feature>
<dbReference type="InterPro" id="IPR004710">
    <property type="entry name" value="Bilac:Na_transpt"/>
</dbReference>
<dbReference type="Gene3D" id="1.20.1530.20">
    <property type="match status" value="1"/>
</dbReference>
<comment type="subcellular location">
    <subcellularLocation>
        <location evidence="1">Membrane</location>
        <topology evidence="1">Multi-pass membrane protein</topology>
    </subcellularLocation>
</comment>
<accession>A0A915PX61</accession>
<dbReference type="GO" id="GO:0016020">
    <property type="term" value="C:membrane"/>
    <property type="evidence" value="ECO:0007669"/>
    <property type="project" value="UniProtKB-SubCell"/>
</dbReference>
<feature type="transmembrane region" description="Helical" evidence="7">
    <location>
        <begin position="355"/>
        <end position="379"/>
    </location>
</feature>
<reference evidence="9" key="1">
    <citation type="submission" date="2022-11" db="UniProtKB">
        <authorList>
            <consortium name="WormBaseParasite"/>
        </authorList>
    </citation>
    <scope>IDENTIFICATION</scope>
</reference>
<feature type="transmembrane region" description="Helical" evidence="7">
    <location>
        <begin position="222"/>
        <end position="241"/>
    </location>
</feature>
<feature type="transmembrane region" description="Helical" evidence="7">
    <location>
        <begin position="188"/>
        <end position="210"/>
    </location>
</feature>
<comment type="similarity">
    <text evidence="2">Belongs to the bile acid:sodium symporter (BASS) (TC 2.A.28) family.</text>
</comment>
<keyword evidence="4" id="KW-0769">Symport</keyword>
<evidence type="ECO:0000256" key="4">
    <source>
        <dbReference type="ARBA" id="ARBA00022847"/>
    </source>
</evidence>
<feature type="transmembrane region" description="Helical" evidence="7">
    <location>
        <begin position="253"/>
        <end position="272"/>
    </location>
</feature>
<keyword evidence="6 7" id="KW-0472">Membrane</keyword>
<keyword evidence="8" id="KW-1185">Reference proteome</keyword>
<dbReference type="GO" id="GO:0015293">
    <property type="term" value="F:symporter activity"/>
    <property type="evidence" value="ECO:0007669"/>
    <property type="project" value="UniProtKB-KW"/>
</dbReference>
<protein>
    <submittedName>
        <fullName evidence="9">Uncharacterized protein</fullName>
    </submittedName>
</protein>
<evidence type="ECO:0000256" key="5">
    <source>
        <dbReference type="ARBA" id="ARBA00022989"/>
    </source>
</evidence>
<evidence type="ECO:0000313" key="9">
    <source>
        <dbReference type="WBParaSite" id="sdigi.contig53.g3054.t1"/>
    </source>
</evidence>
<dbReference type="PANTHER" id="PTHR10361:SF28">
    <property type="entry name" value="P3 PROTEIN-RELATED"/>
    <property type="match status" value="1"/>
</dbReference>
<keyword evidence="4" id="KW-0813">Transport</keyword>
<evidence type="ECO:0000256" key="2">
    <source>
        <dbReference type="ARBA" id="ARBA00006528"/>
    </source>
</evidence>
<evidence type="ECO:0000256" key="6">
    <source>
        <dbReference type="ARBA" id="ARBA00023136"/>
    </source>
</evidence>